<dbReference type="AlphaFoldDB" id="R7YU01"/>
<name>R7YU01_CONA1</name>
<dbReference type="RefSeq" id="XP_007780692.1">
    <property type="nucleotide sequence ID" value="XM_007782502.1"/>
</dbReference>
<proteinExistence type="predicted"/>
<evidence type="ECO:0000313" key="2">
    <source>
        <dbReference type="Proteomes" id="UP000016924"/>
    </source>
</evidence>
<sequence>MNFTVPGIAEEAYLMRSSVFLANINRRLAADFAGRLANTEYRVGEDLDAPHPYWPRSISEIGTLLTRQLAVVRLANPQNITFAAHFKPDFCKCGPAYEAFVDLFLTVLVDKLDLSNHVLVHEMKARFIKVDTSAFFYPGDWSEGETHIFSISGFDRNIALRCLVLYGAPTRAGNSMCRAPRGLTTQQRRIEMTTTAVRNGLNSFKDVLYKKQTLGGPMVLHI</sequence>
<dbReference type="HOGENOM" id="CLU_1245271_0_0_1"/>
<gene>
    <name evidence="1" type="ORF">W97_04613</name>
</gene>
<keyword evidence="2" id="KW-1185">Reference proteome</keyword>
<dbReference type="GeneID" id="19901924"/>
<accession>R7YU01</accession>
<reference evidence="2" key="1">
    <citation type="submission" date="2012-06" db="EMBL/GenBank/DDBJ databases">
        <title>The genome sequence of Coniosporium apollinis CBS 100218.</title>
        <authorList>
            <consortium name="The Broad Institute Genome Sequencing Platform"/>
            <person name="Cuomo C."/>
            <person name="Gorbushina A."/>
            <person name="Noack S."/>
            <person name="Walker B."/>
            <person name="Young S.K."/>
            <person name="Zeng Q."/>
            <person name="Gargeya S."/>
            <person name="Fitzgerald M."/>
            <person name="Haas B."/>
            <person name="Abouelleil A."/>
            <person name="Alvarado L."/>
            <person name="Arachchi H.M."/>
            <person name="Berlin A.M."/>
            <person name="Chapman S.B."/>
            <person name="Goldberg J."/>
            <person name="Griggs A."/>
            <person name="Gujja S."/>
            <person name="Hansen M."/>
            <person name="Howarth C."/>
            <person name="Imamovic A."/>
            <person name="Larimer J."/>
            <person name="McCowan C."/>
            <person name="Montmayeur A."/>
            <person name="Murphy C."/>
            <person name="Neiman D."/>
            <person name="Pearson M."/>
            <person name="Priest M."/>
            <person name="Roberts A."/>
            <person name="Saif S."/>
            <person name="Shea T."/>
            <person name="Sisk P."/>
            <person name="Sykes S."/>
            <person name="Wortman J."/>
            <person name="Nusbaum C."/>
            <person name="Birren B."/>
        </authorList>
    </citation>
    <scope>NUCLEOTIDE SEQUENCE [LARGE SCALE GENOMIC DNA]</scope>
    <source>
        <strain evidence="2">CBS 100218</strain>
    </source>
</reference>
<protein>
    <submittedName>
        <fullName evidence="1">Uncharacterized protein</fullName>
    </submittedName>
</protein>
<dbReference type="Proteomes" id="UP000016924">
    <property type="component" value="Unassembled WGS sequence"/>
</dbReference>
<evidence type="ECO:0000313" key="1">
    <source>
        <dbReference type="EMBL" id="EON65375.1"/>
    </source>
</evidence>
<dbReference type="EMBL" id="JH767573">
    <property type="protein sequence ID" value="EON65375.1"/>
    <property type="molecule type" value="Genomic_DNA"/>
</dbReference>
<organism evidence="1 2">
    <name type="scientific">Coniosporium apollinis (strain CBS 100218)</name>
    <name type="common">Rock-inhabiting black yeast</name>
    <dbReference type="NCBI Taxonomy" id="1168221"/>
    <lineage>
        <taxon>Eukaryota</taxon>
        <taxon>Fungi</taxon>
        <taxon>Dikarya</taxon>
        <taxon>Ascomycota</taxon>
        <taxon>Pezizomycotina</taxon>
        <taxon>Dothideomycetes</taxon>
        <taxon>Dothideomycetes incertae sedis</taxon>
        <taxon>Coniosporium</taxon>
    </lineage>
</organism>